<evidence type="ECO:0000313" key="2">
    <source>
        <dbReference type="EMBL" id="KAG1541636.1"/>
    </source>
</evidence>
<dbReference type="GO" id="GO:0000387">
    <property type="term" value="P:spliceosomal snRNP assembly"/>
    <property type="evidence" value="ECO:0007669"/>
    <property type="project" value="TreeGrafter"/>
</dbReference>
<feature type="compositionally biased region" description="Basic and acidic residues" evidence="1">
    <location>
        <begin position="133"/>
        <end position="205"/>
    </location>
</feature>
<feature type="compositionally biased region" description="Basic and acidic residues" evidence="1">
    <location>
        <begin position="217"/>
        <end position="243"/>
    </location>
</feature>
<organism evidence="2 3">
    <name type="scientific">Rhizopus oryzae</name>
    <name type="common">Mucormycosis agent</name>
    <name type="synonym">Rhizopus arrhizus var. delemar</name>
    <dbReference type="NCBI Taxonomy" id="64495"/>
    <lineage>
        <taxon>Eukaryota</taxon>
        <taxon>Fungi</taxon>
        <taxon>Fungi incertae sedis</taxon>
        <taxon>Mucoromycota</taxon>
        <taxon>Mucoromycotina</taxon>
        <taxon>Mucoromycetes</taxon>
        <taxon>Mucorales</taxon>
        <taxon>Mucorineae</taxon>
        <taxon>Rhizopodaceae</taxon>
        <taxon>Rhizopus</taxon>
    </lineage>
</organism>
<feature type="compositionally biased region" description="Basic and acidic residues" evidence="1">
    <location>
        <begin position="250"/>
        <end position="283"/>
    </location>
</feature>
<dbReference type="Proteomes" id="UP000717996">
    <property type="component" value="Unassembled WGS sequence"/>
</dbReference>
<evidence type="ECO:0000256" key="1">
    <source>
        <dbReference type="SAM" id="MobiDB-lite"/>
    </source>
</evidence>
<feature type="compositionally biased region" description="Basic and acidic residues" evidence="1">
    <location>
        <begin position="105"/>
        <end position="119"/>
    </location>
</feature>
<comment type="caution">
    <text evidence="2">The sequence shown here is derived from an EMBL/GenBank/DDBJ whole genome shotgun (WGS) entry which is preliminary data.</text>
</comment>
<feature type="compositionally biased region" description="Basic residues" evidence="1">
    <location>
        <begin position="206"/>
        <end position="216"/>
    </location>
</feature>
<dbReference type="PANTHER" id="PTHR15197">
    <property type="entry name" value="COILIN P80"/>
    <property type="match status" value="1"/>
</dbReference>
<dbReference type="OrthoDB" id="74813at2759"/>
<feature type="compositionally biased region" description="Basic and acidic residues" evidence="1">
    <location>
        <begin position="317"/>
        <end position="327"/>
    </location>
</feature>
<dbReference type="GO" id="GO:0015030">
    <property type="term" value="C:Cajal body"/>
    <property type="evidence" value="ECO:0007669"/>
    <property type="project" value="TreeGrafter"/>
</dbReference>
<dbReference type="GO" id="GO:0030620">
    <property type="term" value="F:U2 snRNA binding"/>
    <property type="evidence" value="ECO:0007669"/>
    <property type="project" value="TreeGrafter"/>
</dbReference>
<dbReference type="EMBL" id="JAANIT010001201">
    <property type="protein sequence ID" value="KAG1541636.1"/>
    <property type="molecule type" value="Genomic_DNA"/>
</dbReference>
<accession>A0A9P6Y8J8</accession>
<dbReference type="AlphaFoldDB" id="A0A9P6Y8J8"/>
<sequence length="541" mass="63907">MRIKLCVEATQLRCWFLANENQTIKQLQKDMVDDLKLSMDSKQVELTLDNCTLLPQHTVKDIIREGDTIQQHWLPRKRENKASGTVAFCCKTLTDPCLTIEDSEADKTAKKKKADDKNKQGLRTTRKKVGKKKEKEDVGRAARELERRKEEEREMKKKMDRLKKEEEKKEAKRELEKSKEKAKREQERLKKEQEKLRKEEVEKEKKLIRKEQKKIKREQEKLKKLQQELRKEHQKAIESRDLFKAQMEQSKAKEDNTANDRSKDHPAEAKQLKDRLKKKDQTKNELNVNNKQNKAKKALPSKKQVTEKGSSASELNEDGRVSREEKTTVGGQEQSKTHTIFEAYDDLVETDAIQKDPKNLHGRALVTFSEASPRYNNKKRNNYHTPIHQYPIHSMPTLFYAEKSPREEQAVEQEKKEETQSQVPINYEELPTFDLKESFPSMGDRLALKTLELTAFYTPEISDWKHVVLKELYLAECCMAIEYIDGFSKTSTKGGKFELRRKRNYEEEWEEEEEEEEEKDDLINFGDIHDIRKFFFDHRMN</sequence>
<dbReference type="PANTHER" id="PTHR15197:SF0">
    <property type="entry name" value="COILIN"/>
    <property type="match status" value="1"/>
</dbReference>
<reference evidence="2" key="1">
    <citation type="journal article" date="2020" name="Microb. Genom.">
        <title>Genetic diversity of clinical and environmental Mucorales isolates obtained from an investigation of mucormycosis cases among solid organ transplant recipients.</title>
        <authorList>
            <person name="Nguyen M.H."/>
            <person name="Kaul D."/>
            <person name="Muto C."/>
            <person name="Cheng S.J."/>
            <person name="Richter R.A."/>
            <person name="Bruno V.M."/>
            <person name="Liu G."/>
            <person name="Beyhan S."/>
            <person name="Sundermann A.J."/>
            <person name="Mounaud S."/>
            <person name="Pasculle A.W."/>
            <person name="Nierman W.C."/>
            <person name="Driscoll E."/>
            <person name="Cumbie R."/>
            <person name="Clancy C.J."/>
            <person name="Dupont C.L."/>
        </authorList>
    </citation>
    <scope>NUCLEOTIDE SEQUENCE</scope>
    <source>
        <strain evidence="2">GL16</strain>
    </source>
</reference>
<feature type="region of interest" description="Disordered" evidence="1">
    <location>
        <begin position="105"/>
        <end position="337"/>
    </location>
</feature>
<name>A0A9P6Y8J8_RHIOR</name>
<evidence type="ECO:0000313" key="3">
    <source>
        <dbReference type="Proteomes" id="UP000717996"/>
    </source>
</evidence>
<proteinExistence type="predicted"/>
<evidence type="ECO:0008006" key="4">
    <source>
        <dbReference type="Google" id="ProtNLM"/>
    </source>
</evidence>
<gene>
    <name evidence="2" type="ORF">G6F51_007764</name>
</gene>
<protein>
    <recommendedName>
        <fullName evidence="4">Coilin</fullName>
    </recommendedName>
</protein>
<dbReference type="GO" id="GO:0030619">
    <property type="term" value="F:U1 snRNA binding"/>
    <property type="evidence" value="ECO:0007669"/>
    <property type="project" value="TreeGrafter"/>
</dbReference>
<dbReference type="InterPro" id="IPR024822">
    <property type="entry name" value="Coilin"/>
</dbReference>